<sequence length="165" mass="19199">MHLEEKTINALRWIVDILDKHKINYQISGGFAGKIFGCKRELNDIDIDISKKDFDKILPEISTYIIYGPSHYIDAKWDLELITLNYHGQEIDIGDCDNILISNKERTKWISFATNFSKTLDINLNGIKIKVINPKDFIEYKKELDGEHQLEDIEAAKCYLIKNNH</sequence>
<dbReference type="Gene3D" id="3.30.460.40">
    <property type="match status" value="1"/>
</dbReference>
<name>A0A0G0QTX3_9BACT</name>
<protein>
    <recommendedName>
        <fullName evidence="3">MazG-related protein</fullName>
    </recommendedName>
</protein>
<dbReference type="EMBL" id="LBYC01000001">
    <property type="protein sequence ID" value="KKR43929.1"/>
    <property type="molecule type" value="Genomic_DNA"/>
</dbReference>
<evidence type="ECO:0008006" key="3">
    <source>
        <dbReference type="Google" id="ProtNLM"/>
    </source>
</evidence>
<accession>A0A0G0QTX3</accession>
<comment type="caution">
    <text evidence="1">The sequence shown here is derived from an EMBL/GenBank/DDBJ whole genome shotgun (WGS) entry which is preliminary data.</text>
</comment>
<dbReference type="Proteomes" id="UP000034301">
    <property type="component" value="Unassembled WGS sequence"/>
</dbReference>
<evidence type="ECO:0000313" key="2">
    <source>
        <dbReference type="Proteomes" id="UP000034301"/>
    </source>
</evidence>
<dbReference type="AlphaFoldDB" id="A0A0G0QTX3"/>
<proteinExistence type="predicted"/>
<reference evidence="1 2" key="1">
    <citation type="journal article" date="2015" name="Nature">
        <title>rRNA introns, odd ribosomes, and small enigmatic genomes across a large radiation of phyla.</title>
        <authorList>
            <person name="Brown C.T."/>
            <person name="Hug L.A."/>
            <person name="Thomas B.C."/>
            <person name="Sharon I."/>
            <person name="Castelle C.J."/>
            <person name="Singh A."/>
            <person name="Wilkins M.J."/>
            <person name="Williams K.H."/>
            <person name="Banfield J.F."/>
        </authorList>
    </citation>
    <scope>NUCLEOTIDE SEQUENCE [LARGE SCALE GENOMIC DNA]</scope>
</reference>
<dbReference type="SUPFAM" id="SSF81301">
    <property type="entry name" value="Nucleotidyltransferase"/>
    <property type="match status" value="1"/>
</dbReference>
<organism evidence="1 2">
    <name type="scientific">Candidatus Nomurabacteria bacterium GW2011_GWF2_40_12</name>
    <dbReference type="NCBI Taxonomy" id="1618776"/>
    <lineage>
        <taxon>Bacteria</taxon>
        <taxon>Candidatus Nomuraibacteriota</taxon>
    </lineage>
</organism>
<evidence type="ECO:0000313" key="1">
    <source>
        <dbReference type="EMBL" id="KKR43929.1"/>
    </source>
</evidence>
<dbReference type="InterPro" id="IPR043519">
    <property type="entry name" value="NT_sf"/>
</dbReference>
<gene>
    <name evidence="1" type="ORF">UT78_C0001G0115</name>
</gene>